<keyword evidence="8" id="KW-1185">Reference proteome</keyword>
<evidence type="ECO:0000313" key="7">
    <source>
        <dbReference type="EMBL" id="MBN7801053.1"/>
    </source>
</evidence>
<sequence length="463" mass="51540">MRKLLLLSVLVLVFSCTKKNRQPPTLNQEYEFDALLNPYGVPDSLLVRDSYLVFLNAEKFTPVLRGSSFDLLKDSLAIVELEVSAEKKIQEYLNSKKIKIDNDMLLVSSLSGFVLENSNRIFIRELLSDKENIAFIQQNFRFGMENTRARMQSEVLAQNTRARMQERPDWGYDFVNFTSKAVTYLAGVNRQVSKNNKIWVIDSGIDANHQDLKNLVNRQMSRSFVLRNTNIFDSNPFFDYWGHGTHCAGLAAAKAINQGNRNLIGMNGVAPGAKLVSLKVFGQEGYAEFAWVVEALEYASRRGRLTAGDVISMSLGGRITDCGQDGLMLQMQAISSALNVSIVSAAGNGYFWAGEQSSRFLPACVEGTNIYTIGSIDLDYESTNQAVVFSGFSNYELPPIDWVVPGNRIFSTYPNDNYAVMEGTSMSAALMAGLLYLTGGDIQEKTKVPGLYSENYSYPVPTK</sequence>
<protein>
    <submittedName>
        <fullName evidence="7">S8 family serine peptidase</fullName>
    </submittedName>
</protein>
<dbReference type="PROSITE" id="PS00137">
    <property type="entry name" value="SUBTILASE_HIS"/>
    <property type="match status" value="1"/>
</dbReference>
<dbReference type="RefSeq" id="WP_206569033.1">
    <property type="nucleotide sequence ID" value="NZ_JAFKCW010000002.1"/>
</dbReference>
<reference evidence="7 8" key="1">
    <citation type="submission" date="2021-03" db="EMBL/GenBank/DDBJ databases">
        <title>novel species isolated from a fishpond in China.</title>
        <authorList>
            <person name="Lu H."/>
            <person name="Cai Z."/>
        </authorList>
    </citation>
    <scope>NUCLEOTIDE SEQUENCE [LARGE SCALE GENOMIC DNA]</scope>
    <source>
        <strain evidence="7 8">JCM 31546</strain>
    </source>
</reference>
<dbReference type="PROSITE" id="PS00136">
    <property type="entry name" value="SUBTILASE_ASP"/>
    <property type="match status" value="1"/>
</dbReference>
<dbReference type="PANTHER" id="PTHR43806">
    <property type="entry name" value="PEPTIDASE S8"/>
    <property type="match status" value="1"/>
</dbReference>
<evidence type="ECO:0000259" key="6">
    <source>
        <dbReference type="Pfam" id="PF00082"/>
    </source>
</evidence>
<organism evidence="7 8">
    <name type="scientific">Algoriphagus aestuariicola</name>
    <dbReference type="NCBI Taxonomy" id="1852016"/>
    <lineage>
        <taxon>Bacteria</taxon>
        <taxon>Pseudomonadati</taxon>
        <taxon>Bacteroidota</taxon>
        <taxon>Cytophagia</taxon>
        <taxon>Cytophagales</taxon>
        <taxon>Cyclobacteriaceae</taxon>
        <taxon>Algoriphagus</taxon>
    </lineage>
</organism>
<proteinExistence type="inferred from homology"/>
<evidence type="ECO:0000256" key="4">
    <source>
        <dbReference type="ARBA" id="ARBA00022825"/>
    </source>
</evidence>
<evidence type="ECO:0000256" key="3">
    <source>
        <dbReference type="ARBA" id="ARBA00022801"/>
    </source>
</evidence>
<dbReference type="PROSITE" id="PS51892">
    <property type="entry name" value="SUBTILASE"/>
    <property type="match status" value="1"/>
</dbReference>
<keyword evidence="2 5" id="KW-0645">Protease</keyword>
<dbReference type="SUPFAM" id="SSF52743">
    <property type="entry name" value="Subtilisin-like"/>
    <property type="match status" value="1"/>
</dbReference>
<dbReference type="Pfam" id="PF00082">
    <property type="entry name" value="Peptidase_S8"/>
    <property type="match status" value="1"/>
</dbReference>
<evidence type="ECO:0000256" key="2">
    <source>
        <dbReference type="ARBA" id="ARBA00022670"/>
    </source>
</evidence>
<dbReference type="PROSITE" id="PS51257">
    <property type="entry name" value="PROKAR_LIPOPROTEIN"/>
    <property type="match status" value="1"/>
</dbReference>
<feature type="domain" description="Peptidase S8/S53" evidence="6">
    <location>
        <begin position="194"/>
        <end position="435"/>
    </location>
</feature>
<evidence type="ECO:0000313" key="8">
    <source>
        <dbReference type="Proteomes" id="UP000664698"/>
    </source>
</evidence>
<keyword evidence="4 5" id="KW-0720">Serine protease</keyword>
<feature type="active site" description="Charge relay system" evidence="5">
    <location>
        <position position="202"/>
    </location>
</feature>
<dbReference type="Proteomes" id="UP000664698">
    <property type="component" value="Unassembled WGS sequence"/>
</dbReference>
<dbReference type="InterPro" id="IPR036852">
    <property type="entry name" value="Peptidase_S8/S53_dom_sf"/>
</dbReference>
<dbReference type="InterPro" id="IPR050131">
    <property type="entry name" value="Peptidase_S8_subtilisin-like"/>
</dbReference>
<dbReference type="InterPro" id="IPR022398">
    <property type="entry name" value="Peptidase_S8_His-AS"/>
</dbReference>
<comment type="caution">
    <text evidence="7">The sequence shown here is derived from an EMBL/GenBank/DDBJ whole genome shotgun (WGS) entry which is preliminary data.</text>
</comment>
<dbReference type="InterPro" id="IPR023827">
    <property type="entry name" value="Peptidase_S8_Asp-AS"/>
</dbReference>
<feature type="active site" description="Charge relay system" evidence="5">
    <location>
        <position position="243"/>
    </location>
</feature>
<dbReference type="PANTHER" id="PTHR43806:SF11">
    <property type="entry name" value="CEREVISIN-RELATED"/>
    <property type="match status" value="1"/>
</dbReference>
<feature type="active site" description="Charge relay system" evidence="5">
    <location>
        <position position="425"/>
    </location>
</feature>
<dbReference type="EMBL" id="JAFKCW010000002">
    <property type="protein sequence ID" value="MBN7801053.1"/>
    <property type="molecule type" value="Genomic_DNA"/>
</dbReference>
<gene>
    <name evidence="7" type="ORF">J0A67_09280</name>
</gene>
<dbReference type="InterPro" id="IPR015500">
    <property type="entry name" value="Peptidase_S8_subtilisin-rel"/>
</dbReference>
<evidence type="ECO:0000256" key="5">
    <source>
        <dbReference type="PROSITE-ProRule" id="PRU01240"/>
    </source>
</evidence>
<accession>A0ABS3BPG7</accession>
<comment type="similarity">
    <text evidence="1 5">Belongs to the peptidase S8 family.</text>
</comment>
<dbReference type="PRINTS" id="PR00723">
    <property type="entry name" value="SUBTILISIN"/>
</dbReference>
<name>A0ABS3BPG7_9BACT</name>
<dbReference type="Gene3D" id="3.40.50.200">
    <property type="entry name" value="Peptidase S8/S53 domain"/>
    <property type="match status" value="1"/>
</dbReference>
<dbReference type="InterPro" id="IPR000209">
    <property type="entry name" value="Peptidase_S8/S53_dom"/>
</dbReference>
<evidence type="ECO:0000256" key="1">
    <source>
        <dbReference type="ARBA" id="ARBA00011073"/>
    </source>
</evidence>
<keyword evidence="3 5" id="KW-0378">Hydrolase</keyword>